<keyword evidence="3" id="KW-1185">Reference proteome</keyword>
<evidence type="ECO:0000256" key="1">
    <source>
        <dbReference type="SAM" id="Phobius"/>
    </source>
</evidence>
<name>A0A0F3GIN8_9BACT</name>
<protein>
    <submittedName>
        <fullName evidence="2">Uncharacterized protein</fullName>
    </submittedName>
</protein>
<proteinExistence type="predicted"/>
<dbReference type="Proteomes" id="UP000033423">
    <property type="component" value="Unassembled WGS sequence"/>
</dbReference>
<keyword evidence="1" id="KW-0472">Membrane</keyword>
<dbReference type="AlphaFoldDB" id="A0A0F3GIN8"/>
<dbReference type="PATRIC" id="fig|29290.4.peg.7918"/>
<sequence length="172" mass="18925">METINSIAAIFNHPIFTIVGGITTISLIIGVFIKITFLFLGITPIIFRLGNAIWNNEVAIFASDAAFGTLRDTLINSKIFKGKNIIQISGNDIDSAIGKTIFLLDWETFGDKIDQVLRILNSHKTAMVIYAKPGSIPNDKMSDIANRANTVVVNFRGRLLNDILTSLMTVCH</sequence>
<evidence type="ECO:0000313" key="2">
    <source>
        <dbReference type="EMBL" id="KJU81809.1"/>
    </source>
</evidence>
<gene>
    <name evidence="2" type="ORF">MBAV_005998</name>
</gene>
<evidence type="ECO:0000313" key="3">
    <source>
        <dbReference type="Proteomes" id="UP000033423"/>
    </source>
</evidence>
<keyword evidence="1" id="KW-1133">Transmembrane helix</keyword>
<organism evidence="2 3">
    <name type="scientific">Candidatus Magnetobacterium bavaricum</name>
    <dbReference type="NCBI Taxonomy" id="29290"/>
    <lineage>
        <taxon>Bacteria</taxon>
        <taxon>Pseudomonadati</taxon>
        <taxon>Nitrospirota</taxon>
        <taxon>Thermodesulfovibrionia</taxon>
        <taxon>Thermodesulfovibrionales</taxon>
        <taxon>Candidatus Magnetobacteriaceae</taxon>
        <taxon>Candidatus Magnetobacterium</taxon>
    </lineage>
</organism>
<keyword evidence="1" id="KW-0812">Transmembrane</keyword>
<accession>A0A0F3GIN8</accession>
<dbReference type="EMBL" id="LACI01002549">
    <property type="protein sequence ID" value="KJU81809.1"/>
    <property type="molecule type" value="Genomic_DNA"/>
</dbReference>
<comment type="caution">
    <text evidence="2">The sequence shown here is derived from an EMBL/GenBank/DDBJ whole genome shotgun (WGS) entry which is preliminary data.</text>
</comment>
<reference evidence="2 3" key="1">
    <citation type="submission" date="2015-02" db="EMBL/GenBank/DDBJ databases">
        <title>Single-cell genomics of uncultivated deep-branching MTB reveals a conserved set of magnetosome genes.</title>
        <authorList>
            <person name="Kolinko S."/>
            <person name="Richter M."/>
            <person name="Glockner F.O."/>
            <person name="Brachmann A."/>
            <person name="Schuler D."/>
        </authorList>
    </citation>
    <scope>NUCLEOTIDE SEQUENCE [LARGE SCALE GENOMIC DNA]</scope>
    <source>
        <strain evidence="2">TM-1</strain>
    </source>
</reference>
<feature type="transmembrane region" description="Helical" evidence="1">
    <location>
        <begin position="15"/>
        <end position="40"/>
    </location>
</feature>